<dbReference type="AlphaFoldDB" id="A0A840V2E2"/>
<reference evidence="1 2" key="1">
    <citation type="submission" date="2020-08" db="EMBL/GenBank/DDBJ databases">
        <title>Genomic Encyclopedia of Type Strains, Phase IV (KMG-IV): sequencing the most valuable type-strain genomes for metagenomic binning, comparative biology and taxonomic classification.</title>
        <authorList>
            <person name="Goeker M."/>
        </authorList>
    </citation>
    <scope>NUCLEOTIDE SEQUENCE [LARGE SCALE GENOMIC DNA]</scope>
    <source>
        <strain evidence="1 2">YC6886</strain>
    </source>
</reference>
<protein>
    <recommendedName>
        <fullName evidence="3">Calcium-dependent phosphoinositide phospholipase C</fullName>
    </recommendedName>
</protein>
<comment type="caution">
    <text evidence="1">The sequence shown here is derived from an EMBL/GenBank/DDBJ whole genome shotgun (WGS) entry which is preliminary data.</text>
</comment>
<dbReference type="SUPFAM" id="SSF51695">
    <property type="entry name" value="PLC-like phosphodiesterases"/>
    <property type="match status" value="1"/>
</dbReference>
<name>A0A840V2E2_9BACT</name>
<dbReference type="InterPro" id="IPR032075">
    <property type="entry name" value="PI-PLC-C1"/>
</dbReference>
<evidence type="ECO:0000313" key="2">
    <source>
        <dbReference type="Proteomes" id="UP000557717"/>
    </source>
</evidence>
<dbReference type="InterPro" id="IPR017946">
    <property type="entry name" value="PLC-like_Pdiesterase_TIM-brl"/>
</dbReference>
<dbReference type="Pfam" id="PF16670">
    <property type="entry name" value="PI-PLC-C1"/>
    <property type="match status" value="1"/>
</dbReference>
<sequence length="352" mass="39647">MSWTKIVSMMGVMLAVSGAWGEELRLNDFQMIGTHNSYHLSPTEAELQMIARNKPEDAKAVVYSNRTLTEQLNRGIRQFELDLWSDPSGRRFAHPMALRLASRPGSSGGVSSHDPAGKLLWPGAKVLHAPHYDFRTTVLTLKDALEEMGKWSEEHPDHHPVMVILELKGQTKDWTNEKLKVLEAEVLEGMSRERLLTPDDVRGDAKDLRSAVVGRGWPEMSQCQGKFLLMLDNEGEVRDGYVDADPILKGRLLFPSCESENEPAAGWFKLNNVMKDAQRIRQLVESGFLVRTRSDVGLKEGRENDPTRRDLALKSGAQFVSTDFPEPKEGMSDYQVVFEDGGYVRRNPVTKK</sequence>
<dbReference type="RefSeq" id="WP_184017186.1">
    <property type="nucleotide sequence ID" value="NZ_JACHFD010000005.1"/>
</dbReference>
<organism evidence="1 2">
    <name type="scientific">Haloferula luteola</name>
    <dbReference type="NCBI Taxonomy" id="595692"/>
    <lineage>
        <taxon>Bacteria</taxon>
        <taxon>Pseudomonadati</taxon>
        <taxon>Verrucomicrobiota</taxon>
        <taxon>Verrucomicrobiia</taxon>
        <taxon>Verrucomicrobiales</taxon>
        <taxon>Verrucomicrobiaceae</taxon>
        <taxon>Haloferula</taxon>
    </lineage>
</organism>
<dbReference type="EMBL" id="JACHFD010000005">
    <property type="protein sequence ID" value="MBB5351216.1"/>
    <property type="molecule type" value="Genomic_DNA"/>
</dbReference>
<evidence type="ECO:0008006" key="3">
    <source>
        <dbReference type="Google" id="ProtNLM"/>
    </source>
</evidence>
<gene>
    <name evidence="1" type="ORF">HNR46_001450</name>
</gene>
<dbReference type="GO" id="GO:0006629">
    <property type="term" value="P:lipid metabolic process"/>
    <property type="evidence" value="ECO:0007669"/>
    <property type="project" value="InterPro"/>
</dbReference>
<keyword evidence="2" id="KW-1185">Reference proteome</keyword>
<evidence type="ECO:0000313" key="1">
    <source>
        <dbReference type="EMBL" id="MBB5351216.1"/>
    </source>
</evidence>
<dbReference type="GO" id="GO:0008081">
    <property type="term" value="F:phosphoric diester hydrolase activity"/>
    <property type="evidence" value="ECO:0007669"/>
    <property type="project" value="InterPro"/>
</dbReference>
<proteinExistence type="predicted"/>
<accession>A0A840V2E2</accession>
<dbReference type="PROSITE" id="PS50007">
    <property type="entry name" value="PIPLC_X_DOMAIN"/>
    <property type="match status" value="1"/>
</dbReference>
<dbReference type="CDD" id="cd08589">
    <property type="entry name" value="PI-PLCc_SaPLC1_like"/>
    <property type="match status" value="1"/>
</dbReference>
<dbReference type="Proteomes" id="UP000557717">
    <property type="component" value="Unassembled WGS sequence"/>
</dbReference>
<dbReference type="Gene3D" id="3.20.20.190">
    <property type="entry name" value="Phosphatidylinositol (PI) phosphodiesterase"/>
    <property type="match status" value="1"/>
</dbReference>